<evidence type="ECO:0000256" key="2">
    <source>
        <dbReference type="ARBA" id="ARBA00022692"/>
    </source>
</evidence>
<feature type="transmembrane region" description="Helical" evidence="5">
    <location>
        <begin position="58"/>
        <end position="76"/>
    </location>
</feature>
<keyword evidence="3 5" id="KW-1133">Transmembrane helix</keyword>
<evidence type="ECO:0000256" key="1">
    <source>
        <dbReference type="ARBA" id="ARBA00022475"/>
    </source>
</evidence>
<feature type="domain" description="Lipopolysaccharide assembly protein A" evidence="6">
    <location>
        <begin position="40"/>
        <end position="76"/>
    </location>
</feature>
<evidence type="ECO:0000313" key="8">
    <source>
        <dbReference type="Proteomes" id="UP000198520"/>
    </source>
</evidence>
<proteinExistence type="predicted"/>
<dbReference type="Proteomes" id="UP000198520">
    <property type="component" value="Unassembled WGS sequence"/>
</dbReference>
<evidence type="ECO:0000256" key="4">
    <source>
        <dbReference type="ARBA" id="ARBA00023136"/>
    </source>
</evidence>
<evidence type="ECO:0000256" key="3">
    <source>
        <dbReference type="ARBA" id="ARBA00022989"/>
    </source>
</evidence>
<dbReference type="AlphaFoldDB" id="A0A1I2DMJ6"/>
<keyword evidence="1" id="KW-1003">Cell membrane</keyword>
<name>A0A1I2DMJ6_9MICO</name>
<gene>
    <name evidence="7" type="ORF">SAMN04488035_0634</name>
</gene>
<organism evidence="7 8">
    <name type="scientific">Flavimobilis marinus</name>
    <dbReference type="NCBI Taxonomy" id="285351"/>
    <lineage>
        <taxon>Bacteria</taxon>
        <taxon>Bacillati</taxon>
        <taxon>Actinomycetota</taxon>
        <taxon>Actinomycetes</taxon>
        <taxon>Micrococcales</taxon>
        <taxon>Jonesiaceae</taxon>
        <taxon>Flavimobilis</taxon>
    </lineage>
</organism>
<evidence type="ECO:0000313" key="7">
    <source>
        <dbReference type="EMBL" id="SFE81862.1"/>
    </source>
</evidence>
<evidence type="ECO:0000256" key="5">
    <source>
        <dbReference type="SAM" id="Phobius"/>
    </source>
</evidence>
<keyword evidence="4 5" id="KW-0472">Membrane</keyword>
<keyword evidence="8" id="KW-1185">Reference proteome</keyword>
<protein>
    <recommendedName>
        <fullName evidence="6">Lipopolysaccharide assembly protein A domain-containing protein</fullName>
    </recommendedName>
</protein>
<dbReference type="RefSeq" id="WP_093374954.1">
    <property type="nucleotide sequence ID" value="NZ_BNAN01000001.1"/>
</dbReference>
<reference evidence="8" key="1">
    <citation type="submission" date="2016-10" db="EMBL/GenBank/DDBJ databases">
        <authorList>
            <person name="Varghese N."/>
            <person name="Submissions S."/>
        </authorList>
    </citation>
    <scope>NUCLEOTIDE SEQUENCE [LARGE SCALE GENOMIC DNA]</scope>
    <source>
        <strain evidence="8">DSM 19083</strain>
    </source>
</reference>
<evidence type="ECO:0000259" key="6">
    <source>
        <dbReference type="Pfam" id="PF06305"/>
    </source>
</evidence>
<accession>A0A1I2DMJ6</accession>
<sequence>MSKQTREGSSRSFLARLRAVPAGTWVGLAIAVVAVVFVLQNQGTVTVELFWMTLRSPLWLILLVVFAVGWLVGALVRRNRAR</sequence>
<feature type="transmembrane region" description="Helical" evidence="5">
    <location>
        <begin position="20"/>
        <end position="38"/>
    </location>
</feature>
<dbReference type="STRING" id="285351.SAMN04488035_0634"/>
<dbReference type="EMBL" id="FONZ01000001">
    <property type="protein sequence ID" value="SFE81862.1"/>
    <property type="molecule type" value="Genomic_DNA"/>
</dbReference>
<keyword evidence="2 5" id="KW-0812">Transmembrane</keyword>
<dbReference type="InterPro" id="IPR010445">
    <property type="entry name" value="LapA_dom"/>
</dbReference>
<dbReference type="Pfam" id="PF06305">
    <property type="entry name" value="LapA_dom"/>
    <property type="match status" value="1"/>
</dbReference>